<protein>
    <submittedName>
        <fullName evidence="3">Uncharacterized protein</fullName>
    </submittedName>
</protein>
<proteinExistence type="predicted"/>
<evidence type="ECO:0000256" key="2">
    <source>
        <dbReference type="SAM" id="MobiDB-lite"/>
    </source>
</evidence>
<evidence type="ECO:0000313" key="3">
    <source>
        <dbReference type="EMBL" id="MFD2574604.1"/>
    </source>
</evidence>
<keyword evidence="1" id="KW-0175">Coiled coil</keyword>
<reference evidence="4" key="1">
    <citation type="journal article" date="2019" name="Int. J. Syst. Evol. Microbiol.">
        <title>The Global Catalogue of Microorganisms (GCM) 10K type strain sequencing project: providing services to taxonomists for standard genome sequencing and annotation.</title>
        <authorList>
            <consortium name="The Broad Institute Genomics Platform"/>
            <consortium name="The Broad Institute Genome Sequencing Center for Infectious Disease"/>
            <person name="Wu L."/>
            <person name="Ma J."/>
        </authorList>
    </citation>
    <scope>NUCLEOTIDE SEQUENCE [LARGE SCALE GENOMIC DNA]</scope>
    <source>
        <strain evidence="4">KCTC 42805</strain>
    </source>
</reference>
<feature type="region of interest" description="Disordered" evidence="2">
    <location>
        <begin position="1"/>
        <end position="40"/>
    </location>
</feature>
<comment type="caution">
    <text evidence="3">The sequence shown here is derived from an EMBL/GenBank/DDBJ whole genome shotgun (WGS) entry which is preliminary data.</text>
</comment>
<feature type="compositionally biased region" description="Polar residues" evidence="2">
    <location>
        <begin position="1"/>
        <end position="19"/>
    </location>
</feature>
<organism evidence="3 4">
    <name type="scientific">Spirosoma soli</name>
    <dbReference type="NCBI Taxonomy" id="1770529"/>
    <lineage>
        <taxon>Bacteria</taxon>
        <taxon>Pseudomonadati</taxon>
        <taxon>Bacteroidota</taxon>
        <taxon>Cytophagia</taxon>
        <taxon>Cytophagales</taxon>
        <taxon>Cytophagaceae</taxon>
        <taxon>Spirosoma</taxon>
    </lineage>
</organism>
<feature type="coiled-coil region" evidence="1">
    <location>
        <begin position="46"/>
        <end position="73"/>
    </location>
</feature>
<accession>A0ABW5MEH8</accession>
<dbReference type="Proteomes" id="UP001597469">
    <property type="component" value="Unassembled WGS sequence"/>
</dbReference>
<name>A0ABW5MEH8_9BACT</name>
<sequence>MNENKFLKNLNQTGNQLPAFTNPPAESVPPRRTPPPAPAVVEYDPVKRLADELSRHSKAIEELTKRLDKQATQPQAATQSELELLLKEAQQGVRTSVNIEKLAQTLLPELTKGIPTEADIKAAAEEAVSAIKAAGVATAEQIKQTGTNTVNRIGLAGQRKADAFVNQVGFTSWKAAACVYVLLLLTGVGTALYVNHFNDEVDAMRVQDNATKEFVGWIQEKYPNVWKAYLDKVNKK</sequence>
<evidence type="ECO:0000313" key="4">
    <source>
        <dbReference type="Proteomes" id="UP001597469"/>
    </source>
</evidence>
<dbReference type="EMBL" id="JBHULN010000034">
    <property type="protein sequence ID" value="MFD2574604.1"/>
    <property type="molecule type" value="Genomic_DNA"/>
</dbReference>
<gene>
    <name evidence="3" type="ORF">ACFSUS_28490</name>
</gene>
<dbReference type="RefSeq" id="WP_381528591.1">
    <property type="nucleotide sequence ID" value="NZ_JBHULN010000034.1"/>
</dbReference>
<keyword evidence="4" id="KW-1185">Reference proteome</keyword>
<evidence type="ECO:0000256" key="1">
    <source>
        <dbReference type="SAM" id="Coils"/>
    </source>
</evidence>